<evidence type="ECO:0000313" key="3">
    <source>
        <dbReference type="Proteomes" id="UP000019241"/>
    </source>
</evidence>
<name>W7D6N6_9LIST</name>
<sequence>MNSQPNQPPRITMYVVTNMMVFERKVYQFFGIGSKRAFKLRSLLYFLGGIMGMAIWRHLPLVNGLVTWIPFMIAYIAIPVGIAYLIGGVYTENRNSLKYFRSFFMYLGRKQKGYAFYGGKLVKKPQMYDLRGTYVYQSKPVNTPPNSHYHIQGYFTVGKSSL</sequence>
<gene>
    <name evidence="2" type="ORF">MCOL2_19771</name>
</gene>
<comment type="caution">
    <text evidence="2">The sequence shown here is derived from an EMBL/GenBank/DDBJ whole genome shotgun (WGS) entry which is preliminary data.</text>
</comment>
<protein>
    <submittedName>
        <fullName evidence="2">Uncharacterized protein</fullName>
    </submittedName>
</protein>
<feature type="transmembrane region" description="Helical" evidence="1">
    <location>
        <begin position="42"/>
        <end position="59"/>
    </location>
</feature>
<dbReference type="Proteomes" id="UP000019241">
    <property type="component" value="Unassembled WGS sequence"/>
</dbReference>
<evidence type="ECO:0000313" key="2">
    <source>
        <dbReference type="EMBL" id="EUJ44700.1"/>
    </source>
</evidence>
<organism evidence="2 3">
    <name type="scientific">Listeria fleischmannii FSL S10-1203</name>
    <dbReference type="NCBI Taxonomy" id="1265822"/>
    <lineage>
        <taxon>Bacteria</taxon>
        <taxon>Bacillati</taxon>
        <taxon>Bacillota</taxon>
        <taxon>Bacilli</taxon>
        <taxon>Bacillales</taxon>
        <taxon>Listeriaceae</taxon>
        <taxon>Listeria</taxon>
    </lineage>
</organism>
<keyword evidence="1" id="KW-0472">Membrane</keyword>
<feature type="transmembrane region" description="Helical" evidence="1">
    <location>
        <begin position="65"/>
        <end position="91"/>
    </location>
</feature>
<accession>W7D6N6</accession>
<dbReference type="EMBL" id="AODM01000082">
    <property type="protein sequence ID" value="EUJ44700.1"/>
    <property type="molecule type" value="Genomic_DNA"/>
</dbReference>
<evidence type="ECO:0000256" key="1">
    <source>
        <dbReference type="SAM" id="Phobius"/>
    </source>
</evidence>
<keyword evidence="1" id="KW-1133">Transmembrane helix</keyword>
<proteinExistence type="predicted"/>
<dbReference type="PATRIC" id="fig|1265822.4.peg.4038"/>
<dbReference type="RefSeq" id="WP_036065352.1">
    <property type="nucleotide sequence ID" value="NZ_AODM01000082.1"/>
</dbReference>
<dbReference type="AlphaFoldDB" id="W7D6N6"/>
<reference evidence="2 3" key="1">
    <citation type="submission" date="2012-12" db="EMBL/GenBank/DDBJ databases">
        <title>Novel taxa of Listeriaceae from agricultural environments in the United States.</title>
        <authorList>
            <person name="den Bakker H.C."/>
            <person name="Allred A."/>
            <person name="Warchocki S."/>
            <person name="Wright E.M."/>
            <person name="Burrell A."/>
            <person name="Nightingale K.K."/>
            <person name="Kephart D."/>
            <person name="Wiedmann M."/>
        </authorList>
    </citation>
    <scope>NUCLEOTIDE SEQUENCE [LARGE SCALE GENOMIC DNA]</scope>
    <source>
        <strain evidence="2 3">FSL S10-1203</strain>
    </source>
</reference>
<keyword evidence="1" id="KW-0812">Transmembrane</keyword>